<proteinExistence type="predicted"/>
<dbReference type="KEGG" id="tpf:TPHA_0L00190"/>
<dbReference type="RefSeq" id="XP_003687810.1">
    <property type="nucleotide sequence ID" value="XM_003687762.1"/>
</dbReference>
<dbReference type="EMBL" id="HE612867">
    <property type="protein sequence ID" value="CCE65376.1"/>
    <property type="molecule type" value="Genomic_DNA"/>
</dbReference>
<name>G8BZP8_TETPH</name>
<dbReference type="Proteomes" id="UP000005666">
    <property type="component" value="Chromosome 12"/>
</dbReference>
<accession>G8BZP8</accession>
<keyword evidence="2" id="KW-1185">Reference proteome</keyword>
<dbReference type="AlphaFoldDB" id="G8BZP8"/>
<protein>
    <submittedName>
        <fullName evidence="1">Uncharacterized protein</fullName>
    </submittedName>
</protein>
<evidence type="ECO:0000313" key="2">
    <source>
        <dbReference type="Proteomes" id="UP000005666"/>
    </source>
</evidence>
<gene>
    <name evidence="1" type="primary">TPHA0L00190</name>
    <name evidence="1" type="ordered locus">TPHA_0L00190</name>
</gene>
<dbReference type="GeneID" id="11531757"/>
<reference evidence="1 2" key="1">
    <citation type="journal article" date="2011" name="Proc. Natl. Acad. Sci. U.S.A.">
        <title>Evolutionary erosion of yeast sex chromosomes by mating-type switching accidents.</title>
        <authorList>
            <person name="Gordon J.L."/>
            <person name="Armisen D."/>
            <person name="Proux-Wera E."/>
            <person name="Oheigeartaigh S.S."/>
            <person name="Byrne K.P."/>
            <person name="Wolfe K.H."/>
        </authorList>
    </citation>
    <scope>NUCLEOTIDE SEQUENCE [LARGE SCALE GENOMIC DNA]</scope>
    <source>
        <strain evidence="2">ATCC 24235 / CBS 4417 / NBRC 1672 / NRRL Y-8282 / UCD 70-5</strain>
    </source>
</reference>
<sequence length="83" mass="9619">MSKPSLTNEQRSQLKEKLQQKLDERLEYMTRQVEDTKSKTFQELETVARNQKAQYISGDKAVTLKEVLEAELNPDSKSNDRSS</sequence>
<organism evidence="1 2">
    <name type="scientific">Tetrapisispora phaffii (strain ATCC 24235 / CBS 4417 / NBRC 1672 / NRRL Y-8282 / UCD 70-5)</name>
    <name type="common">Yeast</name>
    <name type="synonym">Fabospora phaffii</name>
    <dbReference type="NCBI Taxonomy" id="1071381"/>
    <lineage>
        <taxon>Eukaryota</taxon>
        <taxon>Fungi</taxon>
        <taxon>Dikarya</taxon>
        <taxon>Ascomycota</taxon>
        <taxon>Saccharomycotina</taxon>
        <taxon>Saccharomycetes</taxon>
        <taxon>Saccharomycetales</taxon>
        <taxon>Saccharomycetaceae</taxon>
        <taxon>Tetrapisispora</taxon>
    </lineage>
</organism>
<dbReference type="HOGENOM" id="CLU_2544159_0_0_1"/>
<evidence type="ECO:0000313" key="1">
    <source>
        <dbReference type="EMBL" id="CCE65376.1"/>
    </source>
</evidence>